<reference evidence="11" key="1">
    <citation type="submission" date="2021-01" db="EMBL/GenBank/DDBJ databases">
        <authorList>
            <person name="Corre E."/>
            <person name="Pelletier E."/>
            <person name="Niang G."/>
            <person name="Scheremetjew M."/>
            <person name="Finn R."/>
            <person name="Kale V."/>
            <person name="Holt S."/>
            <person name="Cochrane G."/>
            <person name="Meng A."/>
            <person name="Brown T."/>
            <person name="Cohen L."/>
        </authorList>
    </citation>
    <scope>NUCLEOTIDE SEQUENCE</scope>
    <source>
        <strain evidence="11">B593</strain>
    </source>
</reference>
<feature type="region of interest" description="Disordered" evidence="8">
    <location>
        <begin position="813"/>
        <end position="842"/>
    </location>
</feature>
<evidence type="ECO:0000259" key="10">
    <source>
        <dbReference type="PROSITE" id="PS50126"/>
    </source>
</evidence>
<dbReference type="SUPFAM" id="SSF55666">
    <property type="entry name" value="Ribonuclease PH domain 2-like"/>
    <property type="match status" value="2"/>
</dbReference>
<keyword evidence="5 7" id="KW-0694">RNA-binding</keyword>
<dbReference type="InterPro" id="IPR001247">
    <property type="entry name" value="ExoRNase_PH_dom1"/>
</dbReference>
<feature type="region of interest" description="Disordered" evidence="8">
    <location>
        <begin position="714"/>
        <end position="738"/>
    </location>
</feature>
<dbReference type="InterPro" id="IPR003029">
    <property type="entry name" value="S1_domain"/>
</dbReference>
<dbReference type="InterPro" id="IPR004087">
    <property type="entry name" value="KH_dom"/>
</dbReference>
<protein>
    <recommendedName>
        <fullName evidence="2">polyribonucleotide nucleotidyltransferase</fullName>
        <ecNumber evidence="2">2.7.7.8</ecNumber>
    </recommendedName>
    <alternativeName>
        <fullName evidence="6">Polynucleotide phosphorylase 1</fullName>
    </alternativeName>
</protein>
<dbReference type="SMART" id="SM00316">
    <property type="entry name" value="S1"/>
    <property type="match status" value="1"/>
</dbReference>
<dbReference type="GO" id="GO:0000175">
    <property type="term" value="F:3'-5'-RNA exonuclease activity"/>
    <property type="evidence" value="ECO:0007669"/>
    <property type="project" value="TreeGrafter"/>
</dbReference>
<dbReference type="Gene3D" id="3.30.230.70">
    <property type="entry name" value="GHMP Kinase, N-terminal domain"/>
    <property type="match status" value="2"/>
</dbReference>
<dbReference type="NCBIfam" id="NF008805">
    <property type="entry name" value="PRK11824.1"/>
    <property type="match status" value="1"/>
</dbReference>
<evidence type="ECO:0000256" key="6">
    <source>
        <dbReference type="ARBA" id="ARBA00031451"/>
    </source>
</evidence>
<evidence type="ECO:0000256" key="7">
    <source>
        <dbReference type="PROSITE-ProRule" id="PRU00117"/>
    </source>
</evidence>
<dbReference type="InterPro" id="IPR015847">
    <property type="entry name" value="ExoRNase_PH_dom2"/>
</dbReference>
<evidence type="ECO:0000256" key="4">
    <source>
        <dbReference type="ARBA" id="ARBA00022695"/>
    </source>
</evidence>
<gene>
    <name evidence="11" type="ORF">PARE0329_LOCUS745</name>
</gene>
<dbReference type="GO" id="GO:0005829">
    <property type="term" value="C:cytosol"/>
    <property type="evidence" value="ECO:0007669"/>
    <property type="project" value="TreeGrafter"/>
</dbReference>
<evidence type="ECO:0000256" key="2">
    <source>
        <dbReference type="ARBA" id="ARBA00012416"/>
    </source>
</evidence>
<dbReference type="FunFam" id="3.30.230.70:FF:000001">
    <property type="entry name" value="Polyribonucleotide nucleotidyltransferase"/>
    <property type="match status" value="1"/>
</dbReference>
<feature type="compositionally biased region" description="Basic residues" evidence="8">
    <location>
        <begin position="813"/>
        <end position="825"/>
    </location>
</feature>
<accession>A0A7R9ZU64</accession>
<dbReference type="Pfam" id="PF03725">
    <property type="entry name" value="RNase_PH_C"/>
    <property type="match status" value="1"/>
</dbReference>
<dbReference type="InterPro" id="IPR027408">
    <property type="entry name" value="PNPase/RNase_PH_dom_sf"/>
</dbReference>
<evidence type="ECO:0000256" key="5">
    <source>
        <dbReference type="ARBA" id="ARBA00022884"/>
    </source>
</evidence>
<evidence type="ECO:0000256" key="1">
    <source>
        <dbReference type="ARBA" id="ARBA00007404"/>
    </source>
</evidence>
<dbReference type="SUPFAM" id="SSF50249">
    <property type="entry name" value="Nucleic acid-binding proteins"/>
    <property type="match status" value="1"/>
</dbReference>
<dbReference type="GO" id="GO:0000965">
    <property type="term" value="P:mitochondrial RNA 3'-end processing"/>
    <property type="evidence" value="ECO:0007669"/>
    <property type="project" value="TreeGrafter"/>
</dbReference>
<evidence type="ECO:0000256" key="9">
    <source>
        <dbReference type="SAM" id="SignalP"/>
    </source>
</evidence>
<dbReference type="InterPro" id="IPR012340">
    <property type="entry name" value="NA-bd_OB-fold"/>
</dbReference>
<dbReference type="Pfam" id="PF01138">
    <property type="entry name" value="RNase_PH"/>
    <property type="match status" value="2"/>
</dbReference>
<dbReference type="PANTHER" id="PTHR11252:SF0">
    <property type="entry name" value="POLYRIBONUCLEOTIDE NUCLEOTIDYLTRANSFERASE 1, MITOCHONDRIAL"/>
    <property type="match status" value="1"/>
</dbReference>
<evidence type="ECO:0000256" key="8">
    <source>
        <dbReference type="SAM" id="MobiDB-lite"/>
    </source>
</evidence>
<dbReference type="HAMAP" id="MF_01595">
    <property type="entry name" value="PNPase"/>
    <property type="match status" value="1"/>
</dbReference>
<evidence type="ECO:0000313" key="11">
    <source>
        <dbReference type="EMBL" id="CAD8344110.1"/>
    </source>
</evidence>
<dbReference type="CDD" id="cd02393">
    <property type="entry name" value="KH-I_PNPase"/>
    <property type="match status" value="1"/>
</dbReference>
<dbReference type="PROSITE" id="PS50126">
    <property type="entry name" value="S1"/>
    <property type="match status" value="1"/>
</dbReference>
<dbReference type="CDD" id="cd11364">
    <property type="entry name" value="RNase_PH_PNPase_2"/>
    <property type="match status" value="1"/>
</dbReference>
<keyword evidence="4" id="KW-0548">Nucleotidyltransferase</keyword>
<dbReference type="NCBIfam" id="TIGR03591">
    <property type="entry name" value="polynuc_phos"/>
    <property type="match status" value="1"/>
</dbReference>
<dbReference type="InterPro" id="IPR004088">
    <property type="entry name" value="KH_dom_type_1"/>
</dbReference>
<dbReference type="Gene3D" id="3.30.1370.10">
    <property type="entry name" value="K Homology domain, type 1"/>
    <property type="match status" value="1"/>
</dbReference>
<feature type="domain" description="S1 motif" evidence="10">
    <location>
        <begin position="739"/>
        <end position="817"/>
    </location>
</feature>
<dbReference type="InterPro" id="IPR036345">
    <property type="entry name" value="ExoRNase_PH_dom2_sf"/>
</dbReference>
<dbReference type="PANTHER" id="PTHR11252">
    <property type="entry name" value="POLYRIBONUCLEOTIDE NUCLEOTIDYLTRANSFERASE"/>
    <property type="match status" value="1"/>
</dbReference>
<keyword evidence="9" id="KW-0732">Signal</keyword>
<keyword evidence="3" id="KW-0808">Transferase</keyword>
<dbReference type="GO" id="GO:0003723">
    <property type="term" value="F:RNA binding"/>
    <property type="evidence" value="ECO:0007669"/>
    <property type="project" value="UniProtKB-UniRule"/>
</dbReference>
<dbReference type="InterPro" id="IPR036612">
    <property type="entry name" value="KH_dom_type_1_sf"/>
</dbReference>
<dbReference type="EMBL" id="HBEH01001001">
    <property type="protein sequence ID" value="CAD8344110.1"/>
    <property type="molecule type" value="Transcribed_RNA"/>
</dbReference>
<dbReference type="SUPFAM" id="SSF54791">
    <property type="entry name" value="Eukaryotic type KH-domain (KH-domain type I)"/>
    <property type="match status" value="1"/>
</dbReference>
<dbReference type="EC" id="2.7.7.8" evidence="2"/>
<feature type="signal peptide" evidence="9">
    <location>
        <begin position="1"/>
        <end position="31"/>
    </location>
</feature>
<dbReference type="GO" id="GO:0005739">
    <property type="term" value="C:mitochondrion"/>
    <property type="evidence" value="ECO:0007669"/>
    <property type="project" value="TreeGrafter"/>
</dbReference>
<dbReference type="Gene3D" id="2.40.50.140">
    <property type="entry name" value="Nucleic acid-binding proteins"/>
    <property type="match status" value="1"/>
</dbReference>
<dbReference type="GO" id="GO:0004654">
    <property type="term" value="F:polyribonucleotide nucleotidyltransferase activity"/>
    <property type="evidence" value="ECO:0007669"/>
    <property type="project" value="UniProtKB-EC"/>
</dbReference>
<dbReference type="AlphaFoldDB" id="A0A7R9ZU64"/>
<comment type="similarity">
    <text evidence="1">Belongs to the polyribonucleotide nucleotidyltransferase family.</text>
</comment>
<feature type="chain" id="PRO_5031452567" description="polyribonucleotide nucleotidyltransferase" evidence="9">
    <location>
        <begin position="32"/>
        <end position="860"/>
    </location>
</feature>
<dbReference type="SMART" id="SM00322">
    <property type="entry name" value="KH"/>
    <property type="match status" value="1"/>
</dbReference>
<name>A0A7R9ZU64_9STRA</name>
<dbReference type="GO" id="GO:0000958">
    <property type="term" value="P:mitochondrial mRNA catabolic process"/>
    <property type="evidence" value="ECO:0007669"/>
    <property type="project" value="TreeGrafter"/>
</dbReference>
<evidence type="ECO:0000256" key="3">
    <source>
        <dbReference type="ARBA" id="ARBA00022679"/>
    </source>
</evidence>
<dbReference type="FunFam" id="3.30.1370.10:FF:000001">
    <property type="entry name" value="Polyribonucleotide nucleotidyltransferase"/>
    <property type="match status" value="1"/>
</dbReference>
<sequence>MVQISGSRCRPISFLGVALVLLLNTSSFVDGFQTKTGPIISTLWRSTVQDNELSTSTTLRESSYYSIEKNDSGPAGGDVHRLTIHKLPGQKEGDENEKPIVIETGKIGRQASGAVTLQRGDTVLYATAACDGSPKEGLDFLPLSVEHQERFSSVGLTSGGYNKRDGRPAEHEVLTCRLIDRPLRPLIADGWRHETQLLSWVMSYDGLRSADPLAIVASSTALFLSEIPLTKAVAAAMVGYNKETDTFLLNPTHEEMEDSPLQLIVAGTKDAVLMIEGAADFLSEEKMVEAVTFAHDAIKVICEAVEEYGKVAGKEKNFATLKTSPEGLQEVVDKLMTEKVDAAYALGGTKTTQGPVMSKHQSELIETLTGNDDEEAPEYSANDIKSAFKDLLCRRMYERAKTTGKRCDGRELDEIRHLTMETGFLPKTHGSALFTRGETQAIATTTLGDSGMRQKIDKIDGTEEKRFYLQYTFPPSCVGETGRTGAPGRREIGHGNLAERALVPTLPSEEDFPYSIRVESLITESHGSSSMASVCGGCLALMDSGVPIKNPVAGIAMGMLLNDKEGVSDDDALILSDILGTEDALGTMDFKVAGDRTGITTFQLDIKCEGLSLKTMERALEQARVGRLHILDKMDEVLPKSKETLPETVPKLAKFSIEPSSIGKVIGPGGKQIRAIIEDYELSNMNVQDDGNVQISSFKQEKLVEAEEFVKQLVASGPPGGRGKREERPQYKGPEPVEGEVYRGKITGIHQFGVFLEFMPGAEDGSYPPLEGLCHVSELAQDRVRNCEGFVKAMRTEEFDVVYMGLNKTGKRSLSRKAAMGKKRGTNGEQANGEKSEPVSVMSEQELDVIAKAIEGVQDL</sequence>
<organism evidence="11">
    <name type="scientific">Pseudo-nitzschia arenysensis</name>
    <dbReference type="NCBI Taxonomy" id="697910"/>
    <lineage>
        <taxon>Eukaryota</taxon>
        <taxon>Sar</taxon>
        <taxon>Stramenopiles</taxon>
        <taxon>Ochrophyta</taxon>
        <taxon>Bacillariophyta</taxon>
        <taxon>Bacillariophyceae</taxon>
        <taxon>Bacillariophycidae</taxon>
        <taxon>Bacillariales</taxon>
        <taxon>Bacillariaceae</taxon>
        <taxon>Pseudo-nitzschia</taxon>
    </lineage>
</organism>
<dbReference type="SUPFAM" id="SSF54211">
    <property type="entry name" value="Ribosomal protein S5 domain 2-like"/>
    <property type="match status" value="2"/>
</dbReference>
<dbReference type="InterPro" id="IPR020568">
    <property type="entry name" value="Ribosomal_Su5_D2-typ_SF"/>
</dbReference>
<dbReference type="Pfam" id="PF00013">
    <property type="entry name" value="KH_1"/>
    <property type="match status" value="1"/>
</dbReference>
<dbReference type="InterPro" id="IPR012162">
    <property type="entry name" value="PNPase"/>
</dbReference>
<proteinExistence type="inferred from homology"/>
<dbReference type="PROSITE" id="PS50084">
    <property type="entry name" value="KH_TYPE_1"/>
    <property type="match status" value="1"/>
</dbReference>